<name>A0A174ZMZ9_9FIRM</name>
<reference evidence="16 17" key="1">
    <citation type="submission" date="2015-09" db="EMBL/GenBank/DDBJ databases">
        <authorList>
            <consortium name="Pathogen Informatics"/>
        </authorList>
    </citation>
    <scope>NUCLEOTIDE SEQUENCE [LARGE SCALE GENOMIC DNA]</scope>
    <source>
        <strain evidence="12 16">2789STDY5834875</strain>
        <strain evidence="13 17">2789STDY5834878</strain>
    </source>
</reference>
<dbReference type="EMBL" id="WKRD01000003">
    <property type="protein sequence ID" value="MSC56916.1"/>
    <property type="molecule type" value="Genomic_DNA"/>
</dbReference>
<feature type="modified residue" description="4-aspartylphosphate" evidence="8">
    <location>
        <position position="51"/>
    </location>
</feature>
<dbReference type="GO" id="GO:0032993">
    <property type="term" value="C:protein-DNA complex"/>
    <property type="evidence" value="ECO:0007669"/>
    <property type="project" value="TreeGrafter"/>
</dbReference>
<sequence>MRILLVEDDRSLSRAVSTILQKNNYSVDCVENGQMALDYLEKDIYDAVIMDIMMPVMDGITALKNLRKRGSNIPVLMLTAKTEIDDKVEGLDNGANDYLTKPFDTRELLARIRVLTRSEKQQDNVITLGNISLNTTTCELSSPSGSFLLTNKEYQMMLMFMNNKTQVISAEHFMEKIWDSESDSDISTVWTYISYLRRKLEALKSDYSIATRRNMGYYLKNNN</sequence>
<evidence type="ECO:0000313" key="14">
    <source>
        <dbReference type="EMBL" id="MSC56916.1"/>
    </source>
</evidence>
<comment type="function">
    <text evidence="7">May play the central regulatory role in sporulation. It may be an element of the effector pathway responsible for the activation of sporulation genes in response to nutritional stress. Spo0A may act in concert with spo0H (a sigma factor) to control the expression of some genes that are critical to the sporulation process.</text>
</comment>
<dbReference type="PROSITE" id="PS50110">
    <property type="entry name" value="RESPONSE_REGULATORY"/>
    <property type="match status" value="1"/>
</dbReference>
<evidence type="ECO:0000256" key="8">
    <source>
        <dbReference type="PROSITE-ProRule" id="PRU00169"/>
    </source>
</evidence>
<dbReference type="EMBL" id="CZBV01000005">
    <property type="protein sequence ID" value="CUQ87137.1"/>
    <property type="molecule type" value="Genomic_DNA"/>
</dbReference>
<evidence type="ECO:0000256" key="9">
    <source>
        <dbReference type="PROSITE-ProRule" id="PRU01091"/>
    </source>
</evidence>
<reference evidence="14 19" key="3">
    <citation type="journal article" date="2019" name="Nat. Med.">
        <title>A library of human gut bacterial isolates paired with longitudinal multiomics data enables mechanistic microbiome research.</title>
        <authorList>
            <person name="Poyet M."/>
            <person name="Groussin M."/>
            <person name="Gibbons S.M."/>
            <person name="Avila-Pacheco J."/>
            <person name="Jiang X."/>
            <person name="Kearney S.M."/>
            <person name="Perrotta A.R."/>
            <person name="Berdy B."/>
            <person name="Zhao S."/>
            <person name="Lieberman T.D."/>
            <person name="Swanson P.K."/>
            <person name="Smith M."/>
            <person name="Roesemann S."/>
            <person name="Alexander J.E."/>
            <person name="Rich S.A."/>
            <person name="Livny J."/>
            <person name="Vlamakis H."/>
            <person name="Clish C."/>
            <person name="Bullock K."/>
            <person name="Deik A."/>
            <person name="Scott J."/>
            <person name="Pierce K.A."/>
            <person name="Xavier R.J."/>
            <person name="Alm E.J."/>
        </authorList>
    </citation>
    <scope>NUCLEOTIDE SEQUENCE [LARGE SCALE GENOMIC DNA]</scope>
    <source>
        <strain evidence="14 19">BIOML-A1</strain>
    </source>
</reference>
<dbReference type="InterPro" id="IPR001867">
    <property type="entry name" value="OmpR/PhoB-type_DNA-bd"/>
</dbReference>
<dbReference type="InterPro" id="IPR011006">
    <property type="entry name" value="CheY-like_superfamily"/>
</dbReference>
<dbReference type="Proteomes" id="UP000095621">
    <property type="component" value="Unassembled WGS sequence"/>
</dbReference>
<evidence type="ECO:0000313" key="13">
    <source>
        <dbReference type="EMBL" id="CUQ87137.1"/>
    </source>
</evidence>
<evidence type="ECO:0000256" key="4">
    <source>
        <dbReference type="ARBA" id="ARBA00023015"/>
    </source>
</evidence>
<keyword evidence="2 8" id="KW-0597">Phosphoprotein</keyword>
<dbReference type="PROSITE" id="PS51755">
    <property type="entry name" value="OMPR_PHOB"/>
    <property type="match status" value="1"/>
</dbReference>
<dbReference type="FunFam" id="3.40.50.2300:FF:000002">
    <property type="entry name" value="DNA-binding response regulator PhoP"/>
    <property type="match status" value="1"/>
</dbReference>
<reference evidence="15 18" key="2">
    <citation type="submission" date="2018-08" db="EMBL/GenBank/DDBJ databases">
        <title>A genome reference for cultivated species of the human gut microbiota.</title>
        <authorList>
            <person name="Zou Y."/>
            <person name="Xue W."/>
            <person name="Luo G."/>
        </authorList>
    </citation>
    <scope>NUCLEOTIDE SEQUENCE [LARGE SCALE GENOMIC DNA]</scope>
    <source>
        <strain evidence="15 18">AM32-2AC</strain>
    </source>
</reference>
<keyword evidence="3" id="KW-0902">Two-component regulatory system</keyword>
<feature type="domain" description="Response regulatory" evidence="10">
    <location>
        <begin position="2"/>
        <end position="116"/>
    </location>
</feature>
<dbReference type="OrthoDB" id="9790442at2"/>
<dbReference type="SMART" id="SM00862">
    <property type="entry name" value="Trans_reg_C"/>
    <property type="match status" value="1"/>
</dbReference>
<dbReference type="Proteomes" id="UP000481964">
    <property type="component" value="Unassembled WGS sequence"/>
</dbReference>
<dbReference type="SMART" id="SM00448">
    <property type="entry name" value="REC"/>
    <property type="match status" value="1"/>
</dbReference>
<organism evidence="13 17">
    <name type="scientific">Lachnospira eligens</name>
    <dbReference type="NCBI Taxonomy" id="39485"/>
    <lineage>
        <taxon>Bacteria</taxon>
        <taxon>Bacillati</taxon>
        <taxon>Bacillota</taxon>
        <taxon>Clostridia</taxon>
        <taxon>Lachnospirales</taxon>
        <taxon>Lachnospiraceae</taxon>
        <taxon>Lachnospira</taxon>
    </lineage>
</organism>
<dbReference type="PANTHER" id="PTHR48111:SF22">
    <property type="entry name" value="REGULATOR OF RPOS"/>
    <property type="match status" value="1"/>
</dbReference>
<dbReference type="EMBL" id="CZBU01000001">
    <property type="protein sequence ID" value="CUQ75084.1"/>
    <property type="molecule type" value="Genomic_DNA"/>
</dbReference>
<dbReference type="InterPro" id="IPR001789">
    <property type="entry name" value="Sig_transdc_resp-reg_receiver"/>
</dbReference>
<evidence type="ECO:0000256" key="7">
    <source>
        <dbReference type="ARBA" id="ARBA00024867"/>
    </source>
</evidence>
<evidence type="ECO:0000256" key="1">
    <source>
        <dbReference type="ARBA" id="ARBA00018672"/>
    </source>
</evidence>
<evidence type="ECO:0000313" key="19">
    <source>
        <dbReference type="Proteomes" id="UP000481964"/>
    </source>
</evidence>
<evidence type="ECO:0000256" key="3">
    <source>
        <dbReference type="ARBA" id="ARBA00023012"/>
    </source>
</evidence>
<feature type="DNA-binding region" description="OmpR/PhoB-type" evidence="9">
    <location>
        <begin position="123"/>
        <end position="221"/>
    </location>
</feature>
<dbReference type="AlphaFoldDB" id="A0A174ZMZ9"/>
<dbReference type="Gene3D" id="3.40.50.2300">
    <property type="match status" value="1"/>
</dbReference>
<dbReference type="GO" id="GO:0000976">
    <property type="term" value="F:transcription cis-regulatory region binding"/>
    <property type="evidence" value="ECO:0007669"/>
    <property type="project" value="TreeGrafter"/>
</dbReference>
<keyword evidence="6" id="KW-0804">Transcription</keyword>
<dbReference type="RefSeq" id="WP_022098086.1">
    <property type="nucleotide sequence ID" value="NZ_CABIXW010000005.1"/>
</dbReference>
<evidence type="ECO:0000313" key="17">
    <source>
        <dbReference type="Proteomes" id="UP000095780"/>
    </source>
</evidence>
<dbReference type="EMBL" id="QSIS01000002">
    <property type="protein sequence ID" value="RHD10516.1"/>
    <property type="molecule type" value="Genomic_DNA"/>
</dbReference>
<accession>A0A174ZMZ9</accession>
<dbReference type="SUPFAM" id="SSF52172">
    <property type="entry name" value="CheY-like"/>
    <property type="match status" value="1"/>
</dbReference>
<dbReference type="Gene3D" id="1.10.10.10">
    <property type="entry name" value="Winged helix-like DNA-binding domain superfamily/Winged helix DNA-binding domain"/>
    <property type="match status" value="1"/>
</dbReference>
<protein>
    <recommendedName>
        <fullName evidence="1">Stage 0 sporulation protein A homolog</fullName>
    </recommendedName>
</protein>
<dbReference type="CDD" id="cd00383">
    <property type="entry name" value="trans_reg_C"/>
    <property type="match status" value="1"/>
</dbReference>
<dbReference type="Pfam" id="PF00072">
    <property type="entry name" value="Response_reg"/>
    <property type="match status" value="1"/>
</dbReference>
<dbReference type="InterPro" id="IPR036388">
    <property type="entry name" value="WH-like_DNA-bd_sf"/>
</dbReference>
<keyword evidence="4" id="KW-0805">Transcription regulation</keyword>
<dbReference type="GO" id="GO:0006355">
    <property type="term" value="P:regulation of DNA-templated transcription"/>
    <property type="evidence" value="ECO:0007669"/>
    <property type="project" value="InterPro"/>
</dbReference>
<dbReference type="PANTHER" id="PTHR48111">
    <property type="entry name" value="REGULATOR OF RPOS"/>
    <property type="match status" value="1"/>
</dbReference>
<evidence type="ECO:0000313" key="15">
    <source>
        <dbReference type="EMBL" id="RHD10516.1"/>
    </source>
</evidence>
<evidence type="ECO:0000256" key="2">
    <source>
        <dbReference type="ARBA" id="ARBA00022553"/>
    </source>
</evidence>
<dbReference type="GO" id="GO:0000156">
    <property type="term" value="F:phosphorelay response regulator activity"/>
    <property type="evidence" value="ECO:0007669"/>
    <property type="project" value="TreeGrafter"/>
</dbReference>
<dbReference type="Pfam" id="PF00486">
    <property type="entry name" value="Trans_reg_C"/>
    <property type="match status" value="1"/>
</dbReference>
<dbReference type="Proteomes" id="UP000095780">
    <property type="component" value="Unassembled WGS sequence"/>
</dbReference>
<dbReference type="GO" id="GO:0005829">
    <property type="term" value="C:cytosol"/>
    <property type="evidence" value="ECO:0007669"/>
    <property type="project" value="TreeGrafter"/>
</dbReference>
<dbReference type="InterPro" id="IPR016032">
    <property type="entry name" value="Sig_transdc_resp-reg_C-effctor"/>
</dbReference>
<feature type="domain" description="OmpR/PhoB-type" evidence="11">
    <location>
        <begin position="123"/>
        <end position="221"/>
    </location>
</feature>
<dbReference type="InterPro" id="IPR039420">
    <property type="entry name" value="WalR-like"/>
</dbReference>
<evidence type="ECO:0000313" key="12">
    <source>
        <dbReference type="EMBL" id="CUQ75084.1"/>
    </source>
</evidence>
<evidence type="ECO:0000256" key="5">
    <source>
        <dbReference type="ARBA" id="ARBA00023125"/>
    </source>
</evidence>
<evidence type="ECO:0000313" key="16">
    <source>
        <dbReference type="Proteomes" id="UP000095621"/>
    </source>
</evidence>
<evidence type="ECO:0000259" key="11">
    <source>
        <dbReference type="PROSITE" id="PS51755"/>
    </source>
</evidence>
<dbReference type="SUPFAM" id="SSF46894">
    <property type="entry name" value="C-terminal effector domain of the bipartite response regulators"/>
    <property type="match status" value="1"/>
</dbReference>
<dbReference type="Gene3D" id="6.10.250.690">
    <property type="match status" value="1"/>
</dbReference>
<dbReference type="Proteomes" id="UP000284794">
    <property type="component" value="Unassembled WGS sequence"/>
</dbReference>
<keyword evidence="5 9" id="KW-0238">DNA-binding</keyword>
<evidence type="ECO:0000256" key="6">
    <source>
        <dbReference type="ARBA" id="ARBA00023163"/>
    </source>
</evidence>
<proteinExistence type="predicted"/>
<evidence type="ECO:0000259" key="10">
    <source>
        <dbReference type="PROSITE" id="PS50110"/>
    </source>
</evidence>
<gene>
    <name evidence="13" type="primary">mprA</name>
    <name evidence="15" type="ORF">DW811_02365</name>
    <name evidence="12" type="ORF">ERS852490_00315</name>
    <name evidence="13" type="ORF">ERS852492_01963</name>
    <name evidence="14" type="ORF">GKE48_05525</name>
</gene>
<evidence type="ECO:0000313" key="18">
    <source>
        <dbReference type="Proteomes" id="UP000284794"/>
    </source>
</evidence>